<dbReference type="RefSeq" id="WP_158081662.1">
    <property type="nucleotide sequence ID" value="NZ_MSZX01000004.1"/>
</dbReference>
<evidence type="ECO:0008006" key="6">
    <source>
        <dbReference type="Google" id="ProtNLM"/>
    </source>
</evidence>
<dbReference type="EMBL" id="MSZX01000004">
    <property type="protein sequence ID" value="OPA78332.1"/>
    <property type="molecule type" value="Genomic_DNA"/>
</dbReference>
<dbReference type="PIRSF" id="PIRSF005690">
    <property type="entry name" value="GerBA"/>
    <property type="match status" value="1"/>
</dbReference>
<dbReference type="AlphaFoldDB" id="A0A1T2XEU7"/>
<dbReference type="PANTHER" id="PTHR22550:SF5">
    <property type="entry name" value="LEUCINE ZIPPER PROTEIN 4"/>
    <property type="match status" value="1"/>
</dbReference>
<gene>
    <name evidence="4" type="ORF">BVG16_10615</name>
</gene>
<reference evidence="4 5" key="1">
    <citation type="submission" date="2017-01" db="EMBL/GenBank/DDBJ databases">
        <title>Genome analysis of Paenibacillus selenitrireducens ES3-24.</title>
        <authorList>
            <person name="Xu D."/>
            <person name="Yao R."/>
            <person name="Zheng S."/>
        </authorList>
    </citation>
    <scope>NUCLEOTIDE SEQUENCE [LARGE SCALE GENOMIC DNA]</scope>
    <source>
        <strain evidence="4 5">ES3-24</strain>
    </source>
</reference>
<dbReference type="InterPro" id="IPR004995">
    <property type="entry name" value="Spore_Ger"/>
</dbReference>
<keyword evidence="2 3" id="KW-0472">Membrane</keyword>
<dbReference type="PANTHER" id="PTHR22550">
    <property type="entry name" value="SPORE GERMINATION PROTEIN"/>
    <property type="match status" value="1"/>
</dbReference>
<dbReference type="Pfam" id="PF03323">
    <property type="entry name" value="GerA"/>
    <property type="match status" value="1"/>
</dbReference>
<comment type="similarity">
    <text evidence="1">Belongs to the GerABKA family.</text>
</comment>
<keyword evidence="3" id="KW-0812">Transmembrane</keyword>
<keyword evidence="5" id="KW-1185">Reference proteome</keyword>
<dbReference type="STRING" id="1324314.BVG16_10615"/>
<feature type="transmembrane region" description="Helical" evidence="3">
    <location>
        <begin position="277"/>
        <end position="297"/>
    </location>
</feature>
<feature type="transmembrane region" description="Helical" evidence="3">
    <location>
        <begin position="401"/>
        <end position="424"/>
    </location>
</feature>
<accession>A0A1T2XEU7</accession>
<evidence type="ECO:0000256" key="3">
    <source>
        <dbReference type="SAM" id="Phobius"/>
    </source>
</evidence>
<dbReference type="Proteomes" id="UP000190188">
    <property type="component" value="Unassembled WGS sequence"/>
</dbReference>
<keyword evidence="3" id="KW-1133">Transmembrane helix</keyword>
<sequence length="486" mass="54045">MSVYSEQIQNQLKKLIHHSDGLVVKAIGKRIAVCYMTGMIDTAQLNLNLLGRLPVKEHIESLDKLLDYIAIGDCQRFEQLTDAVDKLISGFAIVTLEGANGGLLVNVVNIPSRSPGNAETESTIYGPMIAFTESMENNIALLRSYITSTDFMQEAIQVDSETGTLANMLYMKEEDASPFVEIIRKRIRKRKMKGLIGSPLFLQLLADNKYSLFPEMSLSERPDRTAQALLEGKVVVMVEGNSQVIIGPNAFIDFFHSVEDRYSTWGIGMFTRFLRTFALVLSIFLTPMYVAALTFHYEMIPMPLLEPLIISRSRVPFPPLIEALVMEISIELLREAGARLPTKVGQTMGIVGGIVIGQAAVQAGFTSNTLIMLVALSALGSFTTPNYMMGSSIRLIRFPMLIAAGFLGLIGIAFFTAFLCIHLLRMTSYGKPYMYPMYPPNKKGLIDTMLMTVPSLFSYKTDLASSNIRGWKTRLSRWFTSDSEAE</sequence>
<dbReference type="OrthoDB" id="1726708at2"/>
<feature type="transmembrane region" description="Helical" evidence="3">
    <location>
        <begin position="371"/>
        <end position="389"/>
    </location>
</feature>
<proteinExistence type="inferred from homology"/>
<dbReference type="GO" id="GO:0009847">
    <property type="term" value="P:spore germination"/>
    <property type="evidence" value="ECO:0007669"/>
    <property type="project" value="InterPro"/>
</dbReference>
<comment type="caution">
    <text evidence="4">The sequence shown here is derived from an EMBL/GenBank/DDBJ whole genome shotgun (WGS) entry which is preliminary data.</text>
</comment>
<protein>
    <recommendedName>
        <fullName evidence="6">Spore germination protein</fullName>
    </recommendedName>
</protein>
<evidence type="ECO:0000256" key="1">
    <source>
        <dbReference type="ARBA" id="ARBA00005278"/>
    </source>
</evidence>
<dbReference type="GO" id="GO:0016020">
    <property type="term" value="C:membrane"/>
    <property type="evidence" value="ECO:0007669"/>
    <property type="project" value="InterPro"/>
</dbReference>
<organism evidence="4 5">
    <name type="scientific">Paenibacillus selenitireducens</name>
    <dbReference type="NCBI Taxonomy" id="1324314"/>
    <lineage>
        <taxon>Bacteria</taxon>
        <taxon>Bacillati</taxon>
        <taxon>Bacillota</taxon>
        <taxon>Bacilli</taxon>
        <taxon>Bacillales</taxon>
        <taxon>Paenibacillaceae</taxon>
        <taxon>Paenibacillus</taxon>
    </lineage>
</organism>
<evidence type="ECO:0000313" key="5">
    <source>
        <dbReference type="Proteomes" id="UP000190188"/>
    </source>
</evidence>
<name>A0A1T2XEU7_9BACL</name>
<evidence type="ECO:0000256" key="2">
    <source>
        <dbReference type="ARBA" id="ARBA00023136"/>
    </source>
</evidence>
<dbReference type="InterPro" id="IPR050768">
    <property type="entry name" value="UPF0353/GerABKA_families"/>
</dbReference>
<evidence type="ECO:0000313" key="4">
    <source>
        <dbReference type="EMBL" id="OPA78332.1"/>
    </source>
</evidence>